<evidence type="ECO:0000256" key="3">
    <source>
        <dbReference type="ARBA" id="ARBA00022806"/>
    </source>
</evidence>
<protein>
    <submittedName>
        <fullName evidence="8">DEAD/DEAH box helicase</fullName>
    </submittedName>
</protein>
<dbReference type="InterPro" id="IPR038718">
    <property type="entry name" value="SNF2-like_sf"/>
</dbReference>
<dbReference type="GO" id="GO:0016787">
    <property type="term" value="F:hydrolase activity"/>
    <property type="evidence" value="ECO:0007669"/>
    <property type="project" value="UniProtKB-KW"/>
</dbReference>
<gene>
    <name evidence="8" type="ORF">FK178_02800</name>
</gene>
<accession>A0A5B8YIP4</accession>
<proteinExistence type="predicted"/>
<feature type="domain" description="Helicase ATP-binding" evidence="6">
    <location>
        <begin position="49"/>
        <end position="216"/>
    </location>
</feature>
<evidence type="ECO:0000256" key="1">
    <source>
        <dbReference type="ARBA" id="ARBA00022741"/>
    </source>
</evidence>
<dbReference type="SMART" id="SM00490">
    <property type="entry name" value="HELICc"/>
    <property type="match status" value="1"/>
</dbReference>
<dbReference type="Gene3D" id="3.40.50.300">
    <property type="entry name" value="P-loop containing nucleotide triphosphate hydrolases"/>
    <property type="match status" value="1"/>
</dbReference>
<keyword evidence="3 8" id="KW-0347">Helicase</keyword>
<evidence type="ECO:0000313" key="9">
    <source>
        <dbReference type="Proteomes" id="UP000321954"/>
    </source>
</evidence>
<dbReference type="Proteomes" id="UP000321954">
    <property type="component" value="Chromosome"/>
</dbReference>
<dbReference type="PROSITE" id="PS51192">
    <property type="entry name" value="HELICASE_ATP_BIND_1"/>
    <property type="match status" value="1"/>
</dbReference>
<evidence type="ECO:0000256" key="5">
    <source>
        <dbReference type="SAM" id="Coils"/>
    </source>
</evidence>
<dbReference type="RefSeq" id="WP_146830795.1">
    <property type="nucleotide sequence ID" value="NZ_CP042476.1"/>
</dbReference>
<keyword evidence="5" id="KW-0175">Coiled coil</keyword>
<evidence type="ECO:0000259" key="6">
    <source>
        <dbReference type="PROSITE" id="PS51192"/>
    </source>
</evidence>
<dbReference type="PROSITE" id="PS51194">
    <property type="entry name" value="HELICASE_CTER"/>
    <property type="match status" value="1"/>
</dbReference>
<evidence type="ECO:0000313" key="8">
    <source>
        <dbReference type="EMBL" id="QED36707.1"/>
    </source>
</evidence>
<keyword evidence="9" id="KW-1185">Reference proteome</keyword>
<dbReference type="InterPro" id="IPR000330">
    <property type="entry name" value="SNF2_N"/>
</dbReference>
<dbReference type="Pfam" id="PF00176">
    <property type="entry name" value="SNF2-rel_dom"/>
    <property type="match status" value="1"/>
</dbReference>
<dbReference type="SUPFAM" id="SSF52540">
    <property type="entry name" value="P-loop containing nucleoside triphosphate hydrolases"/>
    <property type="match status" value="2"/>
</dbReference>
<dbReference type="OrthoDB" id="9814088at2"/>
<dbReference type="GO" id="GO:0004386">
    <property type="term" value="F:helicase activity"/>
    <property type="evidence" value="ECO:0007669"/>
    <property type="project" value="UniProtKB-KW"/>
</dbReference>
<dbReference type="GO" id="GO:0005524">
    <property type="term" value="F:ATP binding"/>
    <property type="evidence" value="ECO:0007669"/>
    <property type="project" value="UniProtKB-KW"/>
</dbReference>
<dbReference type="Pfam" id="PF00271">
    <property type="entry name" value="Helicase_C"/>
    <property type="match status" value="1"/>
</dbReference>
<dbReference type="KEGG" id="anp:FK178_02800"/>
<dbReference type="Gene3D" id="3.40.50.10810">
    <property type="entry name" value="Tandem AAA-ATPase domain"/>
    <property type="match status" value="1"/>
</dbReference>
<evidence type="ECO:0000259" key="7">
    <source>
        <dbReference type="PROSITE" id="PS51194"/>
    </source>
</evidence>
<dbReference type="CDD" id="cd18011">
    <property type="entry name" value="DEXDc_RapA"/>
    <property type="match status" value="1"/>
</dbReference>
<evidence type="ECO:0000256" key="2">
    <source>
        <dbReference type="ARBA" id="ARBA00022801"/>
    </source>
</evidence>
<dbReference type="CDD" id="cd18793">
    <property type="entry name" value="SF2_C_SNF"/>
    <property type="match status" value="1"/>
</dbReference>
<dbReference type="InterPro" id="IPR057342">
    <property type="entry name" value="DEXDc_RapA"/>
</dbReference>
<dbReference type="EMBL" id="CP042476">
    <property type="protein sequence ID" value="QED36707.1"/>
    <property type="molecule type" value="Genomic_DNA"/>
</dbReference>
<feature type="coiled-coil region" evidence="5">
    <location>
        <begin position="868"/>
        <end position="948"/>
    </location>
</feature>
<keyword evidence="1" id="KW-0547">Nucleotide-binding</keyword>
<feature type="coiled-coil region" evidence="5">
    <location>
        <begin position="619"/>
        <end position="646"/>
    </location>
</feature>
<dbReference type="InterPro" id="IPR049730">
    <property type="entry name" value="SNF2/RAD54-like_C"/>
</dbReference>
<dbReference type="InterPro" id="IPR014001">
    <property type="entry name" value="Helicase_ATP-bd"/>
</dbReference>
<dbReference type="AlphaFoldDB" id="A0A5B8YIP4"/>
<dbReference type="InterPro" id="IPR027417">
    <property type="entry name" value="P-loop_NTPase"/>
</dbReference>
<dbReference type="PANTHER" id="PTHR10799">
    <property type="entry name" value="SNF2/RAD54 HELICASE FAMILY"/>
    <property type="match status" value="1"/>
</dbReference>
<sequence length="959" mass="111942">MNLTAHQAKYFAYELSKKVKSNSTEKFGATLMDAKVDLNPHQIQAALFAFKSPLSQGAILADEVGLGKTIEAGILLAQKWAEGSRRILIISPSSLRKQWMNELMDKFYLPSEVMETKIFNKRLKKGNKNPFENKDKIQICSYHFARNKAEYLQLVSWDLIVIDEAHFLRNVYRTGNKIAAEIQQAISPYKKVLLTATPLQNKIEELYGLVSFIDPNTFGDLKSFKKQFIRKEGGIDLDELKERIQPLCHRTLRRQVTEYINYKNRIPLTQTFEPSPKEQELYEKVTDYLQRETNYALPLAQKHLMTSVLRKLLASSSFAISGTLSSLIRRLKKLINDYNEDLEDFRREMEEQYEGFDEDVEEWDQNIEEIEATFDKENLTAADIENIKREIADLEGFLDLANSIQHNAKGDKLMIALRKGFEKLQELGANQKAIIFTESTRTQQYLYNMLQDSVYKDKILLFNGTNNEDISKKVYHNWVGNKKNAHRVTGSRDVDIRSAIVDTFKTEDYQLMIATEAAAEGINLQFCSMVVNYDLPWNPQRIEQRIGRCHRYGQEYDVVVINFLNTSNETDMRVFQLLEEKFSLFDGVFGASDEVLGSIESGVDFEKRLIQIYKQCRTKEEIDRAFDELQEEMREQIDERMKTTQEHLFKNFDAQVVQRLKTTLENTKKYISKYEDWLWKITKYSLQGKAEFNDRDHSFVLNGQSGNIAPKGLYSLDKKREEAWHYRLGHTLAEKIIESSKRLETPVGKISFDYSSNPLTYKELEDLKSKRGLLRVTNMKLNSPAENLDLIVFSGITENGEVLKDELCQFLLTLSSSFKTSGFQADYNKLEKNYQVQKQKHLDHIKNSDAQLLQTEIRKFEKWAEDRITSTELDLKDVKNKIKELERQTRTENISADDLLEIQKKIRKLDRKKAKLRREIFKVEDRILEERDQMIDEAENKLNRTMKEQELFTIAWEII</sequence>
<name>A0A5B8YIP4_9FLAO</name>
<evidence type="ECO:0000256" key="4">
    <source>
        <dbReference type="ARBA" id="ARBA00022840"/>
    </source>
</evidence>
<dbReference type="InterPro" id="IPR001650">
    <property type="entry name" value="Helicase_C-like"/>
</dbReference>
<dbReference type="SMART" id="SM00487">
    <property type="entry name" value="DEXDc"/>
    <property type="match status" value="1"/>
</dbReference>
<feature type="domain" description="Helicase C-terminal" evidence="7">
    <location>
        <begin position="416"/>
        <end position="596"/>
    </location>
</feature>
<organism evidence="8 9">
    <name type="scientific">Antarcticibacterium arcticum</name>
    <dbReference type="NCBI Taxonomy" id="2585771"/>
    <lineage>
        <taxon>Bacteria</taxon>
        <taxon>Pseudomonadati</taxon>
        <taxon>Bacteroidota</taxon>
        <taxon>Flavobacteriia</taxon>
        <taxon>Flavobacteriales</taxon>
        <taxon>Flavobacteriaceae</taxon>
        <taxon>Antarcticibacterium</taxon>
    </lineage>
</organism>
<feature type="coiled-coil region" evidence="5">
    <location>
        <begin position="328"/>
        <end position="380"/>
    </location>
</feature>
<keyword evidence="2" id="KW-0378">Hydrolase</keyword>
<reference evidence="8 9" key="1">
    <citation type="submission" date="2019-08" db="EMBL/GenBank/DDBJ databases">
        <title>Antarcticibacterium arcticum sp. nov., a bacterium isolated from marine sediment of the Canadian Beaufort Sea.</title>
        <authorList>
            <person name="Lee Y.M."/>
            <person name="Baek K."/>
            <person name="Lee D.-H."/>
            <person name="Shin S.C."/>
            <person name="Jin Y.K."/>
            <person name="Park Y."/>
        </authorList>
    </citation>
    <scope>NUCLEOTIDE SEQUENCE [LARGE SCALE GENOMIC DNA]</scope>
    <source>
        <strain evidence="8 9">PAMC 28998</strain>
    </source>
</reference>
<keyword evidence="4" id="KW-0067">ATP-binding</keyword>